<proteinExistence type="predicted"/>
<dbReference type="Proteomes" id="UP000234323">
    <property type="component" value="Unassembled WGS sequence"/>
</dbReference>
<dbReference type="SUPFAM" id="SSF56112">
    <property type="entry name" value="Protein kinase-like (PK-like)"/>
    <property type="match status" value="1"/>
</dbReference>
<dbReference type="InterPro" id="IPR011009">
    <property type="entry name" value="Kinase-like_dom_sf"/>
</dbReference>
<evidence type="ECO:0000313" key="2">
    <source>
        <dbReference type="EMBL" id="PKY39465.1"/>
    </source>
</evidence>
<dbReference type="Pfam" id="PF07714">
    <property type="entry name" value="PK_Tyr_Ser-Thr"/>
    <property type="match status" value="1"/>
</dbReference>
<evidence type="ECO:0000313" key="3">
    <source>
        <dbReference type="Proteomes" id="UP000234323"/>
    </source>
</evidence>
<dbReference type="InterPro" id="IPR001245">
    <property type="entry name" value="Ser-Thr/Tyr_kinase_cat_dom"/>
</dbReference>
<gene>
    <name evidence="2" type="ORF">RhiirA4_337445</name>
</gene>
<reference evidence="2 3" key="1">
    <citation type="submission" date="2015-10" db="EMBL/GenBank/DDBJ databases">
        <title>Genome analyses suggest a sexual origin of heterokaryosis in a supposedly ancient asexual fungus.</title>
        <authorList>
            <person name="Ropars J."/>
            <person name="Sedzielewska K."/>
            <person name="Noel J."/>
            <person name="Charron P."/>
            <person name="Farinelli L."/>
            <person name="Marton T."/>
            <person name="Kruger M."/>
            <person name="Pelin A."/>
            <person name="Brachmann A."/>
            <person name="Corradi N."/>
        </authorList>
    </citation>
    <scope>NUCLEOTIDE SEQUENCE [LARGE SCALE GENOMIC DNA]</scope>
    <source>
        <strain evidence="2 3">A4</strain>
    </source>
</reference>
<dbReference type="GO" id="GO:0004672">
    <property type="term" value="F:protein kinase activity"/>
    <property type="evidence" value="ECO:0007669"/>
    <property type="project" value="InterPro"/>
</dbReference>
<comment type="caution">
    <text evidence="2">The sequence shown here is derived from an EMBL/GenBank/DDBJ whole genome shotgun (WGS) entry which is preliminary data.</text>
</comment>
<feature type="domain" description="Serine-threonine/tyrosine-protein kinase catalytic" evidence="1">
    <location>
        <begin position="3"/>
        <end position="46"/>
    </location>
</feature>
<sequence length="109" mass="12739">MMSICKNGLRPKISKNTPKSLVHLLNKCWDETPLNRPTADEIIQKLKHFETDDIIFEELRNYNNGILKHYFESTSKLSHLKTLYNSELHLTESIKFTELSQSELLDCCI</sequence>
<organism evidence="2 3">
    <name type="scientific">Rhizophagus irregularis</name>
    <dbReference type="NCBI Taxonomy" id="588596"/>
    <lineage>
        <taxon>Eukaryota</taxon>
        <taxon>Fungi</taxon>
        <taxon>Fungi incertae sedis</taxon>
        <taxon>Mucoromycota</taxon>
        <taxon>Glomeromycotina</taxon>
        <taxon>Glomeromycetes</taxon>
        <taxon>Glomerales</taxon>
        <taxon>Glomeraceae</taxon>
        <taxon>Rhizophagus</taxon>
    </lineage>
</organism>
<keyword evidence="3" id="KW-1185">Reference proteome</keyword>
<dbReference type="Gene3D" id="1.10.510.10">
    <property type="entry name" value="Transferase(Phosphotransferase) domain 1"/>
    <property type="match status" value="1"/>
</dbReference>
<name>A0A2I1FYL5_9GLOM</name>
<evidence type="ECO:0000259" key="1">
    <source>
        <dbReference type="Pfam" id="PF07714"/>
    </source>
</evidence>
<protein>
    <recommendedName>
        <fullName evidence="1">Serine-threonine/tyrosine-protein kinase catalytic domain-containing protein</fullName>
    </recommendedName>
</protein>
<accession>A0A2I1FYL5</accession>
<dbReference type="AlphaFoldDB" id="A0A2I1FYL5"/>
<dbReference type="VEuPathDB" id="FungiDB:RhiirA1_382674"/>
<dbReference type="EMBL" id="LLXI01000064">
    <property type="protein sequence ID" value="PKY39465.1"/>
    <property type="molecule type" value="Genomic_DNA"/>
</dbReference>